<organism evidence="1 2">
    <name type="scientific">Massilia violaceinigra</name>
    <dbReference type="NCBI Taxonomy" id="2045208"/>
    <lineage>
        <taxon>Bacteria</taxon>
        <taxon>Pseudomonadati</taxon>
        <taxon>Pseudomonadota</taxon>
        <taxon>Betaproteobacteria</taxon>
        <taxon>Burkholderiales</taxon>
        <taxon>Oxalobacteraceae</taxon>
        <taxon>Telluria group</taxon>
        <taxon>Massilia</taxon>
    </lineage>
</organism>
<evidence type="ECO:0000313" key="1">
    <source>
        <dbReference type="EMBL" id="ATQ77836.1"/>
    </source>
</evidence>
<name>A0A2D2DS81_9BURK</name>
<dbReference type="EMBL" id="CP024608">
    <property type="protein sequence ID" value="ATQ77836.1"/>
    <property type="molecule type" value="Genomic_DNA"/>
</dbReference>
<protein>
    <submittedName>
        <fullName evidence="1">Uncharacterized protein</fullName>
    </submittedName>
</protein>
<dbReference type="AlphaFoldDB" id="A0A2D2DS81"/>
<evidence type="ECO:0000313" key="2">
    <source>
        <dbReference type="Proteomes" id="UP000229897"/>
    </source>
</evidence>
<reference evidence="1" key="1">
    <citation type="submission" date="2017-10" db="EMBL/GenBank/DDBJ databases">
        <title>Massilia psychrophilum sp. nov., a novel purple-pigmented bacterium isolated from Tianshan glacier, Xinjiang Municipality, China.</title>
        <authorList>
            <person name="Wang H."/>
        </authorList>
    </citation>
    <scope>NUCLEOTIDE SEQUENCE [LARGE SCALE GENOMIC DNA]</scope>
    <source>
        <strain evidence="1">B2</strain>
    </source>
</reference>
<keyword evidence="2" id="KW-1185">Reference proteome</keyword>
<dbReference type="Proteomes" id="UP000229897">
    <property type="component" value="Chromosome"/>
</dbReference>
<proteinExistence type="predicted"/>
<sequence>MRYHRVVSFQRQRVRKRTLPRRTCQEEHGATARIPKVHMTMAAEEDIREILVVIAATRN</sequence>
<accession>A0A2D2DS81</accession>
<gene>
    <name evidence="1" type="ORF">CR152_27530</name>
</gene>
<dbReference type="KEGG" id="mass:CR152_27530"/>